<accession>A0A345IMP9</accession>
<dbReference type="AlphaFoldDB" id="A0A345IMP9"/>
<sequence length="65" mass="7593">MSLFPPGEGNRRVLLLSPRWYVFVQWRLALDWPVQARRFPTLGYDLLMMHVLGAELVVCRAHEPS</sequence>
<keyword evidence="1" id="KW-0614">Plasmid</keyword>
<evidence type="ECO:0000313" key="2">
    <source>
        <dbReference type="Proteomes" id="UP000253744"/>
    </source>
</evidence>
<reference evidence="1 2" key="1">
    <citation type="submission" date="2018-07" db="EMBL/GenBank/DDBJ databases">
        <title>Complete Genome and Methylome Analysis of Deinococcus wulumuqiensis NEB 479.</title>
        <authorList>
            <person name="Fomenkov A."/>
            <person name="Luyten Y."/>
            <person name="Vincze T."/>
            <person name="Anton B.P."/>
            <person name="Clark T."/>
            <person name="Roberts R.J."/>
            <person name="Morgan R.D."/>
        </authorList>
    </citation>
    <scope>NUCLEOTIDE SEQUENCE [LARGE SCALE GENOMIC DNA]</scope>
    <source>
        <strain evidence="1 2">NEB 479</strain>
        <plasmid evidence="2">Plasmid pdrdi</plasmid>
    </source>
</reference>
<dbReference type="EMBL" id="CP031163">
    <property type="protein sequence ID" value="AXH00972.1"/>
    <property type="molecule type" value="Genomic_DNA"/>
</dbReference>
<dbReference type="RefSeq" id="WP_114673620.1">
    <property type="nucleotide sequence ID" value="NZ_CP031163.1"/>
</dbReference>
<gene>
    <name evidence="1" type="ORF">DVJ83_17895</name>
</gene>
<name>A0A345IMP9_9DEIO</name>
<protein>
    <submittedName>
        <fullName evidence="1">Uncharacterized protein</fullName>
    </submittedName>
</protein>
<dbReference type="Proteomes" id="UP000253744">
    <property type="component" value="Plasmid pDrdI"/>
</dbReference>
<organism evidence="1 2">
    <name type="scientific">Deinococcus wulumuqiensis</name>
    <dbReference type="NCBI Taxonomy" id="980427"/>
    <lineage>
        <taxon>Bacteria</taxon>
        <taxon>Thermotogati</taxon>
        <taxon>Deinococcota</taxon>
        <taxon>Deinococci</taxon>
        <taxon>Deinococcales</taxon>
        <taxon>Deinococcaceae</taxon>
        <taxon>Deinococcus</taxon>
    </lineage>
</organism>
<dbReference type="KEGG" id="dwu:DVJ83_17895"/>
<proteinExistence type="predicted"/>
<evidence type="ECO:0000313" key="1">
    <source>
        <dbReference type="EMBL" id="AXH00972.1"/>
    </source>
</evidence>
<geneLocation type="plasmid" evidence="2">
    <name>pdrdi</name>
</geneLocation>